<feature type="domain" description="UBR-type" evidence="11">
    <location>
        <begin position="85"/>
        <end position="157"/>
    </location>
</feature>
<feature type="zinc finger region" description="UBR-type" evidence="8">
    <location>
        <begin position="85"/>
        <end position="157"/>
    </location>
</feature>
<dbReference type="GO" id="GO:0005737">
    <property type="term" value="C:cytoplasm"/>
    <property type="evidence" value="ECO:0007669"/>
    <property type="project" value="TreeGrafter"/>
</dbReference>
<keyword evidence="3 9" id="KW-0479">Metal-binding</keyword>
<dbReference type="SUPFAM" id="SSF46785">
    <property type="entry name" value="Winged helix' DNA-binding domain"/>
    <property type="match status" value="1"/>
</dbReference>
<keyword evidence="4 9" id="KW-0863">Zinc-finger</keyword>
<evidence type="ECO:0000256" key="2">
    <source>
        <dbReference type="ARBA" id="ARBA00022679"/>
    </source>
</evidence>
<evidence type="ECO:0000256" key="10">
    <source>
        <dbReference type="SAM" id="MobiDB-lite"/>
    </source>
</evidence>
<comment type="function">
    <text evidence="9">Ubiquitin ligase protein which is a component of the N-end rule pathway. Recognizes and binds to proteins bearing specific N-terminal residues that are destabilizing according to the N-end rule, leading to their ubiquitination and subsequent degradation.</text>
</comment>
<dbReference type="PROSITE" id="PS51157">
    <property type="entry name" value="ZF_UBR"/>
    <property type="match status" value="1"/>
</dbReference>
<dbReference type="InterPro" id="IPR036390">
    <property type="entry name" value="WH_DNA-bd_sf"/>
</dbReference>
<feature type="region of interest" description="Disordered" evidence="10">
    <location>
        <begin position="402"/>
        <end position="448"/>
    </location>
</feature>
<dbReference type="CDD" id="cd16482">
    <property type="entry name" value="RING-H2_UBR1-like"/>
    <property type="match status" value="1"/>
</dbReference>
<dbReference type="GO" id="GO:0071596">
    <property type="term" value="P:ubiquitin-dependent protein catabolic process via the N-end rule pathway"/>
    <property type="evidence" value="ECO:0007669"/>
    <property type="project" value="UniProtKB-UniRule"/>
</dbReference>
<comment type="caution">
    <text evidence="12">The sequence shown here is derived from an EMBL/GenBank/DDBJ whole genome shotgun (WGS) entry which is preliminary data.</text>
</comment>
<dbReference type="EMBL" id="SWKU01000001">
    <property type="protein sequence ID" value="KAF3010576.1"/>
    <property type="molecule type" value="Genomic_DNA"/>
</dbReference>
<dbReference type="CDD" id="cd19673">
    <property type="entry name" value="UBR-box_UBR3"/>
    <property type="match status" value="1"/>
</dbReference>
<protein>
    <recommendedName>
        <fullName evidence="9">E3 ubiquitin-protein ligase</fullName>
        <ecNumber evidence="9">2.3.2.27</ecNumber>
    </recommendedName>
</protein>
<dbReference type="Proteomes" id="UP000801428">
    <property type="component" value="Unassembled WGS sequence"/>
</dbReference>
<dbReference type="GO" id="GO:0000151">
    <property type="term" value="C:ubiquitin ligase complex"/>
    <property type="evidence" value="ECO:0007669"/>
    <property type="project" value="TreeGrafter"/>
</dbReference>
<dbReference type="PANTHER" id="PTHR21497:SF24">
    <property type="entry name" value="E3 UBIQUITIN-PROTEIN LIGASE UBR1"/>
    <property type="match status" value="1"/>
</dbReference>
<feature type="compositionally biased region" description="Acidic residues" evidence="10">
    <location>
        <begin position="417"/>
        <end position="443"/>
    </location>
</feature>
<dbReference type="InterPro" id="IPR003769">
    <property type="entry name" value="ClpS_core"/>
</dbReference>
<evidence type="ECO:0000256" key="8">
    <source>
        <dbReference type="PROSITE-ProRule" id="PRU00508"/>
    </source>
</evidence>
<gene>
    <name evidence="12" type="ORF">E8E13_000881</name>
</gene>
<dbReference type="SMART" id="SM00396">
    <property type="entry name" value="ZnF_UBR1"/>
    <property type="match status" value="1"/>
</dbReference>
<name>A0A9P4TP28_CURKU</name>
<dbReference type="InterPro" id="IPR044046">
    <property type="entry name" value="E3_ligase_UBR-like_C"/>
</dbReference>
<dbReference type="EC" id="2.3.2.27" evidence="9"/>
<dbReference type="Pfam" id="PF02207">
    <property type="entry name" value="zf-UBR"/>
    <property type="match status" value="1"/>
</dbReference>
<evidence type="ECO:0000256" key="5">
    <source>
        <dbReference type="ARBA" id="ARBA00022786"/>
    </source>
</evidence>
<dbReference type="PANTHER" id="PTHR21497">
    <property type="entry name" value="UBIQUITIN LIGASE E3 ALPHA-RELATED"/>
    <property type="match status" value="1"/>
</dbReference>
<keyword evidence="2 9" id="KW-0808">Transferase</keyword>
<dbReference type="OrthoDB" id="26387at2759"/>
<dbReference type="Pfam" id="PF18995">
    <property type="entry name" value="PRT6_C"/>
    <property type="match status" value="1"/>
</dbReference>
<comment type="similarity">
    <text evidence="7 9">Belongs to the E3 ubiquitin-protein ligase UBR1-like family.</text>
</comment>
<keyword evidence="13" id="KW-1185">Reference proteome</keyword>
<evidence type="ECO:0000256" key="9">
    <source>
        <dbReference type="RuleBase" id="RU366018"/>
    </source>
</evidence>
<evidence type="ECO:0000313" key="13">
    <source>
        <dbReference type="Proteomes" id="UP000801428"/>
    </source>
</evidence>
<evidence type="ECO:0000259" key="11">
    <source>
        <dbReference type="PROSITE" id="PS51157"/>
    </source>
</evidence>
<organism evidence="12 13">
    <name type="scientific">Curvularia kusanoi</name>
    <name type="common">Cochliobolus kusanoi</name>
    <dbReference type="NCBI Taxonomy" id="90978"/>
    <lineage>
        <taxon>Eukaryota</taxon>
        <taxon>Fungi</taxon>
        <taxon>Dikarya</taxon>
        <taxon>Ascomycota</taxon>
        <taxon>Pezizomycotina</taxon>
        <taxon>Dothideomycetes</taxon>
        <taxon>Pleosporomycetidae</taxon>
        <taxon>Pleosporales</taxon>
        <taxon>Pleosporineae</taxon>
        <taxon>Pleosporaceae</taxon>
        <taxon>Curvularia</taxon>
    </lineage>
</organism>
<dbReference type="Pfam" id="PF02617">
    <property type="entry name" value="ClpS"/>
    <property type="match status" value="1"/>
</dbReference>
<dbReference type="GO" id="GO:0016567">
    <property type="term" value="P:protein ubiquitination"/>
    <property type="evidence" value="ECO:0007669"/>
    <property type="project" value="UniProtKB-UniRule"/>
</dbReference>
<evidence type="ECO:0000256" key="7">
    <source>
        <dbReference type="ARBA" id="ARBA00046341"/>
    </source>
</evidence>
<dbReference type="GO" id="GO:0008270">
    <property type="term" value="F:zinc ion binding"/>
    <property type="evidence" value="ECO:0007669"/>
    <property type="project" value="UniProtKB-UniRule"/>
</dbReference>
<evidence type="ECO:0000256" key="1">
    <source>
        <dbReference type="ARBA" id="ARBA00000900"/>
    </source>
</evidence>
<keyword evidence="5 9" id="KW-0833">Ubl conjugation pathway</keyword>
<comment type="catalytic activity">
    <reaction evidence="1 9">
        <text>S-ubiquitinyl-[E2 ubiquitin-conjugating enzyme]-L-cysteine + [acceptor protein]-L-lysine = [E2 ubiquitin-conjugating enzyme]-L-cysteine + N(6)-ubiquitinyl-[acceptor protein]-L-lysine.</text>
        <dbReference type="EC" id="2.3.2.27"/>
    </reaction>
</comment>
<evidence type="ECO:0000256" key="6">
    <source>
        <dbReference type="ARBA" id="ARBA00022833"/>
    </source>
</evidence>
<dbReference type="Gene3D" id="2.10.110.30">
    <property type="match status" value="1"/>
</dbReference>
<evidence type="ECO:0000256" key="4">
    <source>
        <dbReference type="ARBA" id="ARBA00022771"/>
    </source>
</evidence>
<proteinExistence type="inferred from homology"/>
<sequence length="2151" mass="242362">MYMSLLEQELCRNLRDLPRRHDYRYTAEADRELRAILFRALAARDAHLPLFFPHGPPADPAQSWSLRDAQGAMEGAEYTAAAKGKPCGHIFKNGEGTYRCKTCATDDTCVLCARCFDASDHEGHQVFVSVSPGNSGCCDCGDAEAWTRPVHCNIHSLDAEPASKSAEKAKEGSSLPDEVLDSIRMTIARALDYLLDVFSCSPEQLRLPKTEESVLQDERNSRLTSKWYDPGDQPEDNQEYCLVLWNDEKHTVTDVQEQVARACKQKQAFGLAKAHEVNDVGRSAVVYRSDLNELLRMAKIIEEIKLTVTIRSARDTFREMMGGTIVDWISDIAGCSAGHDHQILRRTVCEEMLKPWRVGSAASNETIGKDGLDDHELEDRENADRTFFRGVIPVGRRPQIIRIRRQRTAERTGDTTASDDEFDDGDDEAEGTGDAGEEMDIDEVGAHDNDGDVEMEAFESADEALETSEATMAGYPAPPPPPPASSQFTTGQRAQHEQSDTPAESDSEPLVGAPSLSHVEPLMTVPGTPHTRSLPLRPSRPPPYWLEKPDGYGRRPGIPAHEDLWQRLRLDRLILYDLRMWKELRIGIRDVFISTVVSIPEFKRLLGLRFAGVYTGLAQLFLIADREPDHSIINLSLQMLTTPSITSEVVERGNFLTNLLAILYTFLTTRQVGYPTNVDPKATLAFEQGAVTNRRLHHFFMDTKYLLASEFVQNKIREQPRYLLQFLDLAKLHQGICPNQRAVGEHLEFESEAWISASLITREINKLCRHFADSFILKNDEDATSIARAIRTTAEVVTINSLGAERRRFDQAELKDETKFKTLDVFEFDVQPSTFNGPTYKIVDYVVAKEHLSFHHALHFTLSWLIDRARSMPADHVRQLLCFTRDELQLRSNSAFIPLHQPEDYLLAVFDFPLRVCAWLAQMRAGIWVRNGITLRHQMNQYRSVTQRDVCHQRDLFLLQSALVLCDPSAFLASMIDRFGLMGWMTGNYDASQHGFEDAQAIDVAEDFVHLLIILLSDRTCLLEENDSESHLAAMRRDIAHVLCFKPLSFSDMTARLSDRIQNMEEFPEVLHEMARYRAPEGLSDSGTFELKEQYLDLVDPYVHQYNRNQREEAETIYRNYKAKITGKQASDIVFEPTLQSINTGMFQNIADFTKTPLFTQVMYYLLGYGLQAPTATPNIPATRVETYIQFVLQLFLVAILEDKTEQHDWSDDLPDSFVASILTRTAKVGIPGRSTVLSLLLAIQEKEEYSGCDTKISLVLHRLKQRQQHKFIVAAAALNVPSDRMDTASPASFGAEEKELKKKQALERQAKVMAAFKEQQGKFMANQDFDWGEDDFSDLEDEDGGLVEQEKTFKYPSGTCILCQEETNDQKLYGTFGYVSESRILRQTDLQDGDWVAEVTKTPASLDRSADEIRPFGVSGKNRHNVEKINTSGDRVATERQVLGKGFPRANVRSGPVSTGCGHIMHYACFEVYLQATQRRHVGQIARNHPERPELKEFMCPLCKALGNMFLPIVWKPKKITHPGVLETATTFDEWLESHVATMHKKFEEDRGKSSAAELSQDRRRLWEYGQQDFIQNIAGHLPELIRAPVFPPPVQPATAPLHQHRFQIPAFLAGPAREPDSEPVVPATPMTELFRVYQRLRDTLLSNNIPTEFGHRPAIPGGDIDDLTHTDSLTLSLAHSISAVEIAQRGVQSDFIRGTLIDKISPQTLTHLQILSETVSSYIAIGSLGNQGSSLTEVEYLRAQFDQIRQLFVGHPQVFDPEVLPLDLKTIKPLLCQDSFVFFTLCTTGIVPATGLDVHHVLRLCYLAEIVRVVMAYTRGIDGQQSALYCQQPQHFVNLEKANSGFSSPSQLNDLLFFVCAIFNVASSEDSLATLDVDKMPIPDQFKSSDFLQFMHTMASSYALPFLRKAAILMHVRYGVELPHTPMDSVDDSELSRLTTLLRVPTLADIFSSFAKRSTSGHITRTIVSGWVRHLLWAQAGNSPMYPIISLSHPAIFELVGLPKTYDTLTDEAIRRKCPTTGKELTDPALCLFCGEIMCSQAVCCMTTKGQRGGCNQHLAKCGGQIGMFIHIRKCMVLFLNRNHGTWAVAPYLDKHGEVDPTLRRHHQLFLNQKRYDALLRKVWLEGGIQSLIARKLEGDINNGGWETL</sequence>
<dbReference type="FunFam" id="2.10.110.30:FF:000001">
    <property type="entry name" value="E3 ubiquitin-protein ligase UBR2 isoform 1"/>
    <property type="match status" value="1"/>
</dbReference>
<dbReference type="InterPro" id="IPR039164">
    <property type="entry name" value="UBR1-like"/>
</dbReference>
<comment type="pathway">
    <text evidence="9">Protein modification; protein ubiquitination.</text>
</comment>
<dbReference type="GO" id="GO:0061630">
    <property type="term" value="F:ubiquitin protein ligase activity"/>
    <property type="evidence" value="ECO:0007669"/>
    <property type="project" value="UniProtKB-UniRule"/>
</dbReference>
<keyword evidence="6 9" id="KW-0862">Zinc</keyword>
<dbReference type="InterPro" id="IPR055194">
    <property type="entry name" value="UBR1-like_WH"/>
</dbReference>
<dbReference type="Pfam" id="PF22960">
    <property type="entry name" value="WHD_UBR1"/>
    <property type="match status" value="1"/>
</dbReference>
<evidence type="ECO:0000256" key="3">
    <source>
        <dbReference type="ARBA" id="ARBA00022723"/>
    </source>
</evidence>
<dbReference type="InterPro" id="IPR003126">
    <property type="entry name" value="Znf_UBR"/>
</dbReference>
<accession>A0A9P4TP28</accession>
<reference evidence="12" key="1">
    <citation type="submission" date="2019-04" db="EMBL/GenBank/DDBJ databases">
        <title>Sequencing of skin fungus with MAO and IRED activity.</title>
        <authorList>
            <person name="Marsaioli A.J."/>
            <person name="Bonatto J.M.C."/>
            <person name="Reis Junior O."/>
        </authorList>
    </citation>
    <scope>NUCLEOTIDE SEQUENCE</scope>
    <source>
        <strain evidence="12">30M1</strain>
    </source>
</reference>
<evidence type="ECO:0000313" key="12">
    <source>
        <dbReference type="EMBL" id="KAF3010576.1"/>
    </source>
</evidence>
<feature type="region of interest" description="Disordered" evidence="10">
    <location>
        <begin position="471"/>
        <end position="512"/>
    </location>
</feature>